<dbReference type="STRING" id="33968.BMS77_04100"/>
<dbReference type="GO" id="GO:0006450">
    <property type="term" value="P:regulation of translational fidelity"/>
    <property type="evidence" value="ECO:0007669"/>
    <property type="project" value="InterPro"/>
</dbReference>
<evidence type="ECO:0000256" key="2">
    <source>
        <dbReference type="ARBA" id="ARBA00011123"/>
    </source>
</evidence>
<evidence type="ECO:0000313" key="8">
    <source>
        <dbReference type="Proteomes" id="UP000192288"/>
    </source>
</evidence>
<dbReference type="GO" id="GO:0006412">
    <property type="term" value="P:translation"/>
    <property type="evidence" value="ECO:0007669"/>
    <property type="project" value="UniProtKB-UniRule"/>
</dbReference>
<dbReference type="HAMAP" id="MF_00122">
    <property type="entry name" value="GatC"/>
    <property type="match status" value="1"/>
</dbReference>
<keyword evidence="6" id="KW-0547">Nucleotide-binding</keyword>
<gene>
    <name evidence="6" type="primary">gatC</name>
    <name evidence="7" type="ORF">BMR96_02655</name>
</gene>
<name>A0A1X0VEY9_LEUPS</name>
<dbReference type="InterPro" id="IPR003837">
    <property type="entry name" value="GatC"/>
</dbReference>
<keyword evidence="6" id="KW-0648">Protein biosynthesis</keyword>
<dbReference type="PANTHER" id="PTHR15004:SF0">
    <property type="entry name" value="GLUTAMYL-TRNA(GLN) AMIDOTRANSFERASE SUBUNIT C, MITOCHONDRIAL"/>
    <property type="match status" value="1"/>
</dbReference>
<dbReference type="AlphaFoldDB" id="A0A1X0VEY9"/>
<keyword evidence="6" id="KW-0067">ATP-binding</keyword>
<dbReference type="RefSeq" id="WP_080519115.1">
    <property type="nucleotide sequence ID" value="NZ_MPLS01000006.1"/>
</dbReference>
<organism evidence="7 8">
    <name type="scientific">Leuconostoc pseudomesenteroides</name>
    <dbReference type="NCBI Taxonomy" id="33968"/>
    <lineage>
        <taxon>Bacteria</taxon>
        <taxon>Bacillati</taxon>
        <taxon>Bacillota</taxon>
        <taxon>Bacilli</taxon>
        <taxon>Lactobacillales</taxon>
        <taxon>Lactobacillaceae</taxon>
        <taxon>Leuconostoc</taxon>
    </lineage>
</organism>
<evidence type="ECO:0000256" key="1">
    <source>
        <dbReference type="ARBA" id="ARBA00010757"/>
    </source>
</evidence>
<comment type="catalytic activity">
    <reaction evidence="4 6">
        <text>L-aspartyl-tRNA(Asn) + L-glutamine + ATP + H2O = L-asparaginyl-tRNA(Asn) + L-glutamate + ADP + phosphate + 2 H(+)</text>
        <dbReference type="Rhea" id="RHEA:14513"/>
        <dbReference type="Rhea" id="RHEA-COMP:9674"/>
        <dbReference type="Rhea" id="RHEA-COMP:9677"/>
        <dbReference type="ChEBI" id="CHEBI:15377"/>
        <dbReference type="ChEBI" id="CHEBI:15378"/>
        <dbReference type="ChEBI" id="CHEBI:29985"/>
        <dbReference type="ChEBI" id="CHEBI:30616"/>
        <dbReference type="ChEBI" id="CHEBI:43474"/>
        <dbReference type="ChEBI" id="CHEBI:58359"/>
        <dbReference type="ChEBI" id="CHEBI:78515"/>
        <dbReference type="ChEBI" id="CHEBI:78516"/>
        <dbReference type="ChEBI" id="CHEBI:456216"/>
    </reaction>
</comment>
<dbReference type="GeneID" id="97230949"/>
<keyword evidence="6" id="KW-0436">Ligase</keyword>
<dbReference type="Pfam" id="PF02686">
    <property type="entry name" value="GatC"/>
    <property type="match status" value="1"/>
</dbReference>
<comment type="caution">
    <text evidence="7">The sequence shown here is derived from an EMBL/GenBank/DDBJ whole genome shotgun (WGS) entry which is preliminary data.</text>
</comment>
<protein>
    <recommendedName>
        <fullName evidence="6">Aspartyl/glutamyl-tRNA(Asn/Gln) amidotransferase subunit C</fullName>
        <shortName evidence="6">Asp/Glu-ADT subunit C</shortName>
        <ecNumber evidence="6">6.3.5.-</ecNumber>
    </recommendedName>
</protein>
<dbReference type="GO" id="GO:0050567">
    <property type="term" value="F:glutaminyl-tRNA synthase (glutamine-hydrolyzing) activity"/>
    <property type="evidence" value="ECO:0007669"/>
    <property type="project" value="UniProtKB-UniRule"/>
</dbReference>
<evidence type="ECO:0000256" key="6">
    <source>
        <dbReference type="HAMAP-Rule" id="MF_00122"/>
    </source>
</evidence>
<dbReference type="EC" id="6.3.5.-" evidence="6"/>
<reference evidence="7 8" key="1">
    <citation type="journal article" date="2017" name="Front. Microbiol.">
        <title>Genomic Characterization of Dairy Associated Leuconostoc Species and Diversity of Leuconostocs in Undefined Mixed Mesophilic Starter Cultures.</title>
        <authorList>
            <person name="Frantzen C.A."/>
            <person name="Kot W."/>
            <person name="Pedersen T.B."/>
            <person name="Ardo Y.M."/>
            <person name="Broadbent J.R."/>
            <person name="Neve H."/>
            <person name="Hansen L.H."/>
            <person name="Dal Bello F."/>
            <person name="Ostlie H.M."/>
            <person name="Kleppen H.P."/>
            <person name="Vogensen F.K."/>
            <person name="Holo H."/>
        </authorList>
    </citation>
    <scope>NUCLEOTIDE SEQUENCE [LARGE SCALE GENOMIC DNA]</scope>
    <source>
        <strain evidence="7 8">LMGCF08</strain>
    </source>
</reference>
<accession>A0A1X0VEY9</accession>
<sequence>MAETTITRDEVAHVAGLAKLAFNDAELDQFTTQLSDILNIFDTLSEVDTDNVDPTYSVTETVNHLRDDVADNWGQKQELLDNAPLAAAGLIKVPAILDGEGE</sequence>
<dbReference type="GO" id="GO:0005524">
    <property type="term" value="F:ATP binding"/>
    <property type="evidence" value="ECO:0007669"/>
    <property type="project" value="UniProtKB-KW"/>
</dbReference>
<dbReference type="SUPFAM" id="SSF141000">
    <property type="entry name" value="Glu-tRNAGln amidotransferase C subunit"/>
    <property type="match status" value="1"/>
</dbReference>
<keyword evidence="7" id="KW-0808">Transferase</keyword>
<dbReference type="PANTHER" id="PTHR15004">
    <property type="entry name" value="GLUTAMYL-TRNA(GLN) AMIDOTRANSFERASE SUBUNIT C, MITOCHONDRIAL"/>
    <property type="match status" value="1"/>
</dbReference>
<comment type="catalytic activity">
    <reaction evidence="5 6">
        <text>L-glutamyl-tRNA(Gln) + L-glutamine + ATP + H2O = L-glutaminyl-tRNA(Gln) + L-glutamate + ADP + phosphate + H(+)</text>
        <dbReference type="Rhea" id="RHEA:17521"/>
        <dbReference type="Rhea" id="RHEA-COMP:9681"/>
        <dbReference type="Rhea" id="RHEA-COMP:9684"/>
        <dbReference type="ChEBI" id="CHEBI:15377"/>
        <dbReference type="ChEBI" id="CHEBI:15378"/>
        <dbReference type="ChEBI" id="CHEBI:29985"/>
        <dbReference type="ChEBI" id="CHEBI:30616"/>
        <dbReference type="ChEBI" id="CHEBI:43474"/>
        <dbReference type="ChEBI" id="CHEBI:58359"/>
        <dbReference type="ChEBI" id="CHEBI:78520"/>
        <dbReference type="ChEBI" id="CHEBI:78521"/>
        <dbReference type="ChEBI" id="CHEBI:456216"/>
    </reaction>
</comment>
<evidence type="ECO:0000256" key="3">
    <source>
        <dbReference type="ARBA" id="ARBA00024799"/>
    </source>
</evidence>
<dbReference type="Proteomes" id="UP000192288">
    <property type="component" value="Unassembled WGS sequence"/>
</dbReference>
<dbReference type="GO" id="GO:0016740">
    <property type="term" value="F:transferase activity"/>
    <property type="evidence" value="ECO:0007669"/>
    <property type="project" value="UniProtKB-KW"/>
</dbReference>
<evidence type="ECO:0000313" key="7">
    <source>
        <dbReference type="EMBL" id="ORI98260.1"/>
    </source>
</evidence>
<dbReference type="Gene3D" id="1.10.20.60">
    <property type="entry name" value="Glu-tRNAGln amidotransferase C subunit, N-terminal domain"/>
    <property type="match status" value="1"/>
</dbReference>
<proteinExistence type="inferred from homology"/>
<comment type="subunit">
    <text evidence="2 6">Heterotrimer of A, B and C subunits.</text>
</comment>
<dbReference type="GO" id="GO:0070681">
    <property type="term" value="P:glutaminyl-tRNAGln biosynthesis via transamidation"/>
    <property type="evidence" value="ECO:0007669"/>
    <property type="project" value="TreeGrafter"/>
</dbReference>
<evidence type="ECO:0000256" key="5">
    <source>
        <dbReference type="ARBA" id="ARBA00047913"/>
    </source>
</evidence>
<evidence type="ECO:0000256" key="4">
    <source>
        <dbReference type="ARBA" id="ARBA00047380"/>
    </source>
</evidence>
<dbReference type="EMBL" id="MPLS01000006">
    <property type="protein sequence ID" value="ORI98260.1"/>
    <property type="molecule type" value="Genomic_DNA"/>
</dbReference>
<dbReference type="eggNOG" id="COG0721">
    <property type="taxonomic scope" value="Bacteria"/>
</dbReference>
<comment type="function">
    <text evidence="3 6">Allows the formation of correctly charged Asn-tRNA(Asn) or Gln-tRNA(Gln) through the transamidation of misacylated Asp-tRNA(Asn) or Glu-tRNA(Gln) in organisms which lack either or both of asparaginyl-tRNA or glutaminyl-tRNA synthetases. The reaction takes place in the presence of glutamine and ATP through an activated phospho-Asp-tRNA(Asn) or phospho-Glu-tRNA(Gln).</text>
</comment>
<comment type="similarity">
    <text evidence="1 6">Belongs to the GatC family.</text>
</comment>
<dbReference type="NCBIfam" id="TIGR00135">
    <property type="entry name" value="gatC"/>
    <property type="match status" value="1"/>
</dbReference>
<dbReference type="InterPro" id="IPR036113">
    <property type="entry name" value="Asp/Glu-ADT_sf_sub_c"/>
</dbReference>